<dbReference type="PANTHER" id="PTHR11575">
    <property type="entry name" value="5'-NUCLEOTIDASE-RELATED"/>
    <property type="match status" value="1"/>
</dbReference>
<dbReference type="PANTHER" id="PTHR11575:SF6">
    <property type="entry name" value="2',3'-CYCLIC-NUCLEOTIDE 2'-PHOSPHODIESTERASE_3'-NUCLEOTIDASE"/>
    <property type="match status" value="1"/>
</dbReference>
<dbReference type="InterPro" id="IPR036907">
    <property type="entry name" value="5'-Nucleotdase_C_sf"/>
</dbReference>
<evidence type="ECO:0000259" key="4">
    <source>
        <dbReference type="Pfam" id="PF02872"/>
    </source>
</evidence>
<name>A0A662Z867_9STAP</name>
<dbReference type="GO" id="GO:0046872">
    <property type="term" value="F:metal ion binding"/>
    <property type="evidence" value="ECO:0007669"/>
    <property type="project" value="InterPro"/>
</dbReference>
<sequence>MLAFFTLEGNQVKLTIFATTDVHGAIYPYNYFDNEDKTTSLLHAASYIKEYQARHKEDVVLTIDNGDFLQGDTWNDYDAEHPDLALAPTVVNEIYDVVGLGNHEFNFGFDYLNQVLSKYKAPIINSNISFKNSLKDVVKPHHIVKKNINGHVLKIAFVSVVPTQVTKWDHVHFRSDASIVSPMLEALKKEVQHVRDQGADVVIALAHTGLKVDVDPYDVHGENQAYLFAQMSEELQIDGIVSGHTHEVFPSDALDLRHDITDGVINNVAIVQPGVSAKKLGQLDFELEFHENTWEIKKRSAKVLEVDKMQLDQELLGKFKPYHEDVKDYLTEPITTLKEDWHTYFAQVLPSPAVQVSGEAAKVYAEKLIEDGIIPNLPVLSFNAPTRAGRDGAHDYTQILAGPLTLSDAINLYKHANTIAILKISGKRLREWLEWSASQFLTDGEPSLLDSNDSKTGFPSYNFDMFYDLEYIVDITSPPRYNSSGAKISDSRRLLSATYRGERIKETDVFLVAANNYRASNTPLLQTPDVEVVYESHVLVRDLLIDYLKSGRTFTKASPLTVLPSKKYTFVSATKAQQFIKDEPIRHIKDLGNGFSVYEVDYGNHKK</sequence>
<keyword evidence="2" id="KW-0547">Nucleotide-binding</keyword>
<dbReference type="OrthoDB" id="9775118at2"/>
<dbReference type="EMBL" id="FOIT01000005">
    <property type="protein sequence ID" value="SEW11739.1"/>
    <property type="molecule type" value="Genomic_DNA"/>
</dbReference>
<dbReference type="InterPro" id="IPR008334">
    <property type="entry name" value="5'-Nucleotdase_C"/>
</dbReference>
<evidence type="ECO:0000259" key="3">
    <source>
        <dbReference type="Pfam" id="PF00149"/>
    </source>
</evidence>
<dbReference type="Pfam" id="PF00149">
    <property type="entry name" value="Metallophos"/>
    <property type="match status" value="1"/>
</dbReference>
<accession>A0A662Z867</accession>
<organism evidence="5 6">
    <name type="scientific">Aliicoccus persicus</name>
    <dbReference type="NCBI Taxonomy" id="930138"/>
    <lineage>
        <taxon>Bacteria</taxon>
        <taxon>Bacillati</taxon>
        <taxon>Bacillota</taxon>
        <taxon>Bacilli</taxon>
        <taxon>Bacillales</taxon>
        <taxon>Staphylococcaceae</taxon>
        <taxon>Aliicoccus</taxon>
    </lineage>
</organism>
<comment type="similarity">
    <text evidence="2">Belongs to the 5'-nucleotidase family.</text>
</comment>
<dbReference type="GO" id="GO:0016788">
    <property type="term" value="F:hydrolase activity, acting on ester bonds"/>
    <property type="evidence" value="ECO:0007669"/>
    <property type="project" value="InterPro"/>
</dbReference>
<gene>
    <name evidence="5" type="ORF">SAMN05192557_1702</name>
</gene>
<reference evidence="5 6" key="1">
    <citation type="submission" date="2016-10" db="EMBL/GenBank/DDBJ databases">
        <authorList>
            <person name="Varghese N."/>
            <person name="Submissions S."/>
        </authorList>
    </citation>
    <scope>NUCLEOTIDE SEQUENCE [LARGE SCALE GENOMIC DNA]</scope>
    <source>
        <strain evidence="5 6">IBRC-M10081</strain>
    </source>
</reference>
<protein>
    <submittedName>
        <fullName evidence="5">2',3'-cyclic-nucleotide 2'-phosphodiesterase / 3'-nucleotidase</fullName>
    </submittedName>
</protein>
<evidence type="ECO:0000256" key="1">
    <source>
        <dbReference type="ARBA" id="ARBA00022729"/>
    </source>
</evidence>
<evidence type="ECO:0000313" key="5">
    <source>
        <dbReference type="EMBL" id="SEW11739.1"/>
    </source>
</evidence>
<dbReference type="InterPro" id="IPR006179">
    <property type="entry name" value="5_nucleotidase/apyrase"/>
</dbReference>
<dbReference type="InterPro" id="IPR004843">
    <property type="entry name" value="Calcineurin-like_PHP"/>
</dbReference>
<dbReference type="GO" id="GO:0000166">
    <property type="term" value="F:nucleotide binding"/>
    <property type="evidence" value="ECO:0007669"/>
    <property type="project" value="UniProtKB-KW"/>
</dbReference>
<dbReference type="Gene3D" id="3.90.780.10">
    <property type="entry name" value="5'-Nucleotidase, C-terminal domain"/>
    <property type="match status" value="1"/>
</dbReference>
<dbReference type="Gene3D" id="3.60.21.10">
    <property type="match status" value="1"/>
</dbReference>
<dbReference type="InterPro" id="IPR006146">
    <property type="entry name" value="5'-Nucleotdase_CS"/>
</dbReference>
<evidence type="ECO:0000313" key="6">
    <source>
        <dbReference type="Proteomes" id="UP000243605"/>
    </source>
</evidence>
<dbReference type="InterPro" id="IPR029052">
    <property type="entry name" value="Metallo-depent_PP-like"/>
</dbReference>
<evidence type="ECO:0000256" key="2">
    <source>
        <dbReference type="RuleBase" id="RU362119"/>
    </source>
</evidence>
<dbReference type="SUPFAM" id="SSF56300">
    <property type="entry name" value="Metallo-dependent phosphatases"/>
    <property type="match status" value="1"/>
</dbReference>
<dbReference type="PROSITE" id="PS00786">
    <property type="entry name" value="5_NUCLEOTIDASE_2"/>
    <property type="match status" value="1"/>
</dbReference>
<feature type="domain" description="Calcineurin-like phosphoesterase" evidence="3">
    <location>
        <begin position="15"/>
        <end position="247"/>
    </location>
</feature>
<keyword evidence="6" id="KW-1185">Reference proteome</keyword>
<feature type="domain" description="5'-Nucleotidase C-terminal" evidence="4">
    <location>
        <begin position="398"/>
        <end position="521"/>
    </location>
</feature>
<dbReference type="GO" id="GO:0009166">
    <property type="term" value="P:nucleotide catabolic process"/>
    <property type="evidence" value="ECO:0007669"/>
    <property type="project" value="InterPro"/>
</dbReference>
<proteinExistence type="inferred from homology"/>
<dbReference type="SUPFAM" id="SSF55816">
    <property type="entry name" value="5'-nucleotidase (syn. UDP-sugar hydrolase), C-terminal domain"/>
    <property type="match status" value="1"/>
</dbReference>
<dbReference type="Pfam" id="PF02872">
    <property type="entry name" value="5_nucleotid_C"/>
    <property type="match status" value="1"/>
</dbReference>
<dbReference type="GO" id="GO:0030288">
    <property type="term" value="C:outer membrane-bounded periplasmic space"/>
    <property type="evidence" value="ECO:0007669"/>
    <property type="project" value="TreeGrafter"/>
</dbReference>
<keyword evidence="2" id="KW-0378">Hydrolase</keyword>
<dbReference type="AlphaFoldDB" id="A0A662Z867"/>
<dbReference type="Proteomes" id="UP000243605">
    <property type="component" value="Unassembled WGS sequence"/>
</dbReference>
<dbReference type="PRINTS" id="PR01607">
    <property type="entry name" value="APYRASEFAMLY"/>
</dbReference>
<keyword evidence="1" id="KW-0732">Signal</keyword>